<dbReference type="RefSeq" id="WP_221765168.1">
    <property type="nucleotide sequence ID" value="NZ_AP024110.1"/>
</dbReference>
<dbReference type="InterPro" id="IPR029063">
    <property type="entry name" value="SAM-dependent_MTases_sf"/>
</dbReference>
<dbReference type="HAMAP" id="MF_00934">
    <property type="entry name" value="23SrRNA_methyltr_J"/>
    <property type="match status" value="1"/>
</dbReference>
<dbReference type="GO" id="GO:0036307">
    <property type="term" value="F:23S rRNA (adenine(2030)-N(6))-methyltransferase activity"/>
    <property type="evidence" value="ECO:0007669"/>
    <property type="project" value="UniProtKB-UniRule"/>
</dbReference>
<keyword evidence="1 2" id="KW-0489">Methyltransferase</keyword>
<evidence type="ECO:0000313" key="2">
    <source>
        <dbReference type="EMBL" id="BCM24662.1"/>
    </source>
</evidence>
<dbReference type="EC" id="2.1.1.266" evidence="1"/>
<comment type="function">
    <text evidence="1">Specifically methylates the adenine in position 2030 of 23S rRNA.</text>
</comment>
<feature type="binding site" evidence="1">
    <location>
        <position position="100"/>
    </location>
    <ligand>
        <name>S-adenosyl-L-methionine</name>
        <dbReference type="ChEBI" id="CHEBI:59789"/>
    </ligand>
</feature>
<feature type="binding site" evidence="1">
    <location>
        <begin position="144"/>
        <end position="145"/>
    </location>
    <ligand>
        <name>S-adenosyl-L-methionine</name>
        <dbReference type="ChEBI" id="CHEBI:59789"/>
    </ligand>
</feature>
<dbReference type="InterPro" id="IPR007473">
    <property type="entry name" value="RlmJ"/>
</dbReference>
<dbReference type="PANTHER" id="PTHR37426">
    <property type="entry name" value="RIBOSOMAL RNA LARGE SUBUNIT METHYLTRANSFERASE J"/>
    <property type="match status" value="1"/>
</dbReference>
<organism evidence="2 3">
    <name type="scientific">Methyloradius palustris</name>
    <dbReference type="NCBI Taxonomy" id="2778876"/>
    <lineage>
        <taxon>Bacteria</taxon>
        <taxon>Pseudomonadati</taxon>
        <taxon>Pseudomonadota</taxon>
        <taxon>Betaproteobacteria</taxon>
        <taxon>Nitrosomonadales</taxon>
        <taxon>Methylophilaceae</taxon>
        <taxon>Methyloradius</taxon>
    </lineage>
</organism>
<protein>
    <recommendedName>
        <fullName evidence="1">Ribosomal RNA large subunit methyltransferase J</fullName>
        <ecNumber evidence="1">2.1.1.266</ecNumber>
    </recommendedName>
    <alternativeName>
        <fullName evidence="1">23S rRNA (adenine(2030)-N6)-methyltransferase</fullName>
    </alternativeName>
    <alternativeName>
        <fullName evidence="1">23S rRNA m6A2030 methyltransferase</fullName>
    </alternativeName>
</protein>
<dbReference type="GO" id="GO:0070475">
    <property type="term" value="P:rRNA base methylation"/>
    <property type="evidence" value="ECO:0007669"/>
    <property type="project" value="UniProtKB-UniRule"/>
</dbReference>
<evidence type="ECO:0000256" key="1">
    <source>
        <dbReference type="HAMAP-Rule" id="MF_00934"/>
    </source>
</evidence>
<gene>
    <name evidence="1 2" type="primary">rlmJ</name>
    <name evidence="2" type="ORF">ZMTM_09210</name>
</gene>
<dbReference type="Gene3D" id="3.40.50.150">
    <property type="entry name" value="Vaccinia Virus protein VP39"/>
    <property type="match status" value="1"/>
</dbReference>
<keyword evidence="3" id="KW-1185">Reference proteome</keyword>
<dbReference type="SUPFAM" id="SSF53335">
    <property type="entry name" value="S-adenosyl-L-methionine-dependent methyltransferases"/>
    <property type="match status" value="1"/>
</dbReference>
<keyword evidence="1" id="KW-0808">Transferase</keyword>
<keyword evidence="1" id="KW-0949">S-adenosyl-L-methionine</keyword>
<accession>A0A8D5FYZ7</accession>
<feature type="binding site" evidence="1">
    <location>
        <position position="42"/>
    </location>
    <ligand>
        <name>S-adenosyl-L-methionine</name>
        <dbReference type="ChEBI" id="CHEBI:59789"/>
    </ligand>
</feature>
<dbReference type="PANTHER" id="PTHR37426:SF1">
    <property type="entry name" value="RIBOSOMAL RNA LARGE SUBUNIT METHYLTRANSFERASE J"/>
    <property type="match status" value="1"/>
</dbReference>
<dbReference type="AlphaFoldDB" id="A0A8D5FYZ7"/>
<dbReference type="GO" id="GO:0003723">
    <property type="term" value="F:RNA binding"/>
    <property type="evidence" value="ECO:0007669"/>
    <property type="project" value="UniProtKB-UniRule"/>
</dbReference>
<feature type="site" description="Interaction with substrate rRNA" evidence="1">
    <location>
        <position position="4"/>
    </location>
</feature>
<name>A0A8D5FYZ7_9PROT</name>
<dbReference type="Pfam" id="PF04378">
    <property type="entry name" value="RsmJ"/>
    <property type="match status" value="1"/>
</dbReference>
<dbReference type="GO" id="GO:0005829">
    <property type="term" value="C:cytosol"/>
    <property type="evidence" value="ECO:0007669"/>
    <property type="project" value="TreeGrafter"/>
</dbReference>
<proteinExistence type="inferred from homology"/>
<reference evidence="2" key="1">
    <citation type="journal article" date="2021" name="Arch. Microbiol.">
        <title>Methyloradius palustris gen. nov., sp. nov., a methanol-oxidizing bacterium isolated from snow.</title>
        <authorList>
            <person name="Miyadera T."/>
            <person name="Kojima H."/>
            <person name="Fukui M."/>
        </authorList>
    </citation>
    <scope>NUCLEOTIDE SEQUENCE</scope>
    <source>
        <strain evidence="2">Zm11</strain>
    </source>
</reference>
<comment type="similarity">
    <text evidence="1">Belongs to the RlmJ family.</text>
</comment>
<evidence type="ECO:0000313" key="3">
    <source>
        <dbReference type="Proteomes" id="UP000826722"/>
    </source>
</evidence>
<comment type="subunit">
    <text evidence="1">Monomer.</text>
</comment>
<dbReference type="KEGG" id="mpau:ZMTM_09210"/>
<feature type="binding site" evidence="1">
    <location>
        <position position="19"/>
    </location>
    <ligand>
        <name>S-adenosyl-L-methionine</name>
        <dbReference type="ChEBI" id="CHEBI:59789"/>
    </ligand>
</feature>
<keyword evidence="1" id="KW-0698">rRNA processing</keyword>
<keyword evidence="1" id="KW-0694">RNA-binding</keyword>
<feature type="active site" description="Proton acceptor" evidence="1">
    <location>
        <position position="165"/>
    </location>
</feature>
<comment type="catalytic activity">
    <reaction evidence="1">
        <text>adenosine(2030) in 23S rRNA + S-adenosyl-L-methionine = N(6)-methyladenosine(2030) in 23S rRNA + S-adenosyl-L-homocysteine + H(+)</text>
        <dbReference type="Rhea" id="RHEA:43736"/>
        <dbReference type="Rhea" id="RHEA-COMP:10668"/>
        <dbReference type="Rhea" id="RHEA-COMP:10669"/>
        <dbReference type="ChEBI" id="CHEBI:15378"/>
        <dbReference type="ChEBI" id="CHEBI:57856"/>
        <dbReference type="ChEBI" id="CHEBI:59789"/>
        <dbReference type="ChEBI" id="CHEBI:74411"/>
        <dbReference type="ChEBI" id="CHEBI:74449"/>
        <dbReference type="EC" id="2.1.1.266"/>
    </reaction>
</comment>
<dbReference type="EMBL" id="AP024110">
    <property type="protein sequence ID" value="BCM24662.1"/>
    <property type="molecule type" value="Genomic_DNA"/>
</dbReference>
<feature type="binding site" evidence="1">
    <location>
        <position position="118"/>
    </location>
    <ligand>
        <name>S-adenosyl-L-methionine</name>
        <dbReference type="ChEBI" id="CHEBI:59789"/>
    </ligand>
</feature>
<sequence>MLSYRHAFHAGNHADVLKHFVLMQTLAYTVQKDKPYWYIDTHAGAGKYALDSAYAAQNAEFNNGIAQLWQATDLPESLAEYVALVKKLNPTDHLKNYPGSPLIAEHFIRQSDRMRLFELHPNDCKLLWQTFKHASRKVMIETEDGFAGIKAHLPPPPRRAVVLIDPPYEQKEDYQRVVKSIKDSLERFATGTYIVWYPLLQRPEPKQMVDQLRKLGLKSWLNVSLTVQTPAIDGFGMYGSGLFIVNPPWTLPETLRTVMPVLVEELGQDSGAAFNLESQIP</sequence>
<dbReference type="Proteomes" id="UP000826722">
    <property type="component" value="Chromosome"/>
</dbReference>
<feature type="binding site" evidence="1">
    <location>
        <position position="165"/>
    </location>
    <ligand>
        <name>S-adenosyl-L-methionine</name>
        <dbReference type="ChEBI" id="CHEBI:59789"/>
    </ligand>
</feature>